<dbReference type="OrthoDB" id="9794346at2"/>
<evidence type="ECO:0000313" key="12">
    <source>
        <dbReference type="Proteomes" id="UP000266273"/>
    </source>
</evidence>
<comment type="caution">
    <text evidence="11">The sequence shown here is derived from an EMBL/GenBank/DDBJ whole genome shotgun (WGS) entry which is preliminary data.</text>
</comment>
<keyword evidence="3" id="KW-1003">Cell membrane</keyword>
<comment type="subcellular location">
    <subcellularLocation>
        <location evidence="1 9">Cell inner membrane</location>
        <topology evidence="1 9">Multi-pass membrane protein</topology>
    </subcellularLocation>
</comment>
<feature type="transmembrane region" description="Helical" evidence="9">
    <location>
        <begin position="91"/>
        <end position="113"/>
    </location>
</feature>
<evidence type="ECO:0000256" key="9">
    <source>
        <dbReference type="RuleBase" id="RU369079"/>
    </source>
</evidence>
<evidence type="ECO:0000256" key="5">
    <source>
        <dbReference type="ARBA" id="ARBA00022692"/>
    </source>
</evidence>
<keyword evidence="12" id="KW-1185">Reference proteome</keyword>
<evidence type="ECO:0000313" key="11">
    <source>
        <dbReference type="EMBL" id="RIA47632.1"/>
    </source>
</evidence>
<evidence type="ECO:0000256" key="4">
    <source>
        <dbReference type="ARBA" id="ARBA00022519"/>
    </source>
</evidence>
<dbReference type="GO" id="GO:0005886">
    <property type="term" value="C:plasma membrane"/>
    <property type="evidence" value="ECO:0007669"/>
    <property type="project" value="UniProtKB-SubCell"/>
</dbReference>
<feature type="transmembrane region" description="Helical" evidence="9">
    <location>
        <begin position="133"/>
        <end position="157"/>
    </location>
</feature>
<dbReference type="AlphaFoldDB" id="A0A397PF41"/>
<organism evidence="11 12">
    <name type="scientific">Dichotomicrobium thermohalophilum</name>
    <dbReference type="NCBI Taxonomy" id="933063"/>
    <lineage>
        <taxon>Bacteria</taxon>
        <taxon>Pseudomonadati</taxon>
        <taxon>Pseudomonadota</taxon>
        <taxon>Alphaproteobacteria</taxon>
        <taxon>Hyphomicrobiales</taxon>
        <taxon>Hyphomicrobiaceae</taxon>
        <taxon>Dichotomicrobium</taxon>
    </lineage>
</organism>
<keyword evidence="5 9" id="KW-0812">Transmembrane</keyword>
<feature type="transmembrane region" description="Helical" evidence="9">
    <location>
        <begin position="21"/>
        <end position="39"/>
    </location>
</feature>
<name>A0A397PF41_9HYPH</name>
<dbReference type="EMBL" id="QXDF01000002">
    <property type="protein sequence ID" value="RIA47632.1"/>
    <property type="molecule type" value="Genomic_DNA"/>
</dbReference>
<comment type="similarity">
    <text evidence="8 9">Belongs to the TRAP transporter small permease family.</text>
</comment>
<accession>A0A397PF41</accession>
<evidence type="ECO:0000256" key="2">
    <source>
        <dbReference type="ARBA" id="ARBA00022448"/>
    </source>
</evidence>
<proteinExistence type="inferred from homology"/>
<keyword evidence="4 9" id="KW-0997">Cell inner membrane</keyword>
<dbReference type="Proteomes" id="UP000266273">
    <property type="component" value="Unassembled WGS sequence"/>
</dbReference>
<keyword evidence="7 9" id="KW-0472">Membrane</keyword>
<dbReference type="InterPro" id="IPR007387">
    <property type="entry name" value="TRAP_DctQ"/>
</dbReference>
<dbReference type="InterPro" id="IPR055348">
    <property type="entry name" value="DctQ"/>
</dbReference>
<dbReference type="Pfam" id="PF04290">
    <property type="entry name" value="DctQ"/>
    <property type="match status" value="1"/>
</dbReference>
<feature type="transmembrane region" description="Helical" evidence="9">
    <location>
        <begin position="51"/>
        <end position="70"/>
    </location>
</feature>
<evidence type="ECO:0000256" key="1">
    <source>
        <dbReference type="ARBA" id="ARBA00004429"/>
    </source>
</evidence>
<dbReference type="PANTHER" id="PTHR35011">
    <property type="entry name" value="2,3-DIKETO-L-GULONATE TRAP TRANSPORTER SMALL PERMEASE PROTEIN YIAM"/>
    <property type="match status" value="1"/>
</dbReference>
<evidence type="ECO:0000259" key="10">
    <source>
        <dbReference type="Pfam" id="PF04290"/>
    </source>
</evidence>
<reference evidence="11 12" key="1">
    <citation type="submission" date="2018-08" db="EMBL/GenBank/DDBJ databases">
        <title>Genomic Encyclopedia of Archaeal and Bacterial Type Strains, Phase II (KMG-II): from individual species to whole genera.</title>
        <authorList>
            <person name="Goeker M."/>
        </authorList>
    </citation>
    <scope>NUCLEOTIDE SEQUENCE [LARGE SCALE GENOMIC DNA]</scope>
    <source>
        <strain evidence="11 12">DSM 5002</strain>
    </source>
</reference>
<keyword evidence="2 9" id="KW-0813">Transport</keyword>
<dbReference type="PANTHER" id="PTHR35011:SF4">
    <property type="entry name" value="SLL1102 PROTEIN"/>
    <property type="match status" value="1"/>
</dbReference>
<comment type="function">
    <text evidence="9">Part of the tripartite ATP-independent periplasmic (TRAP) transport system.</text>
</comment>
<dbReference type="GO" id="GO:0022857">
    <property type="term" value="F:transmembrane transporter activity"/>
    <property type="evidence" value="ECO:0007669"/>
    <property type="project" value="UniProtKB-UniRule"/>
</dbReference>
<evidence type="ECO:0000256" key="7">
    <source>
        <dbReference type="ARBA" id="ARBA00023136"/>
    </source>
</evidence>
<evidence type="ECO:0000256" key="8">
    <source>
        <dbReference type="ARBA" id="ARBA00038436"/>
    </source>
</evidence>
<dbReference type="RefSeq" id="WP_119062003.1">
    <property type="nucleotide sequence ID" value="NZ_QXDF01000002.1"/>
</dbReference>
<sequence length="168" mass="19530">MPGWARAYVRWVEGLNYRIGRIVIYLLFVMMAILLWSSISKTFFLPSLWTLEMAQFTLVAYYMLGGPYSMQMGMHVRMDLLYSRWTRRQRAWVDAFTIVALLVYLSVFIWGGISSTTYALEYNERSYSAWAPLMWPIKSLMVLAGVLMLLQAIACLIRDIAITRGEEI</sequence>
<protein>
    <recommendedName>
        <fullName evidence="9">TRAP transporter small permease protein</fullName>
    </recommendedName>
</protein>
<comment type="subunit">
    <text evidence="9">The complex comprises the extracytoplasmic solute receptor protein and the two transmembrane proteins.</text>
</comment>
<keyword evidence="6 9" id="KW-1133">Transmembrane helix</keyword>
<evidence type="ECO:0000256" key="3">
    <source>
        <dbReference type="ARBA" id="ARBA00022475"/>
    </source>
</evidence>
<evidence type="ECO:0000256" key="6">
    <source>
        <dbReference type="ARBA" id="ARBA00022989"/>
    </source>
</evidence>
<feature type="domain" description="Tripartite ATP-independent periplasmic transporters DctQ component" evidence="10">
    <location>
        <begin position="30"/>
        <end position="160"/>
    </location>
</feature>
<gene>
    <name evidence="11" type="ORF">BXY53_2193</name>
</gene>